<dbReference type="SUPFAM" id="SSF49265">
    <property type="entry name" value="Fibronectin type III"/>
    <property type="match status" value="1"/>
</dbReference>
<dbReference type="PROSITE" id="PS50835">
    <property type="entry name" value="IG_LIKE"/>
    <property type="match status" value="5"/>
</dbReference>
<dbReference type="InterPro" id="IPR036179">
    <property type="entry name" value="Ig-like_dom_sf"/>
</dbReference>
<dbReference type="GO" id="GO:0005886">
    <property type="term" value="C:plasma membrane"/>
    <property type="evidence" value="ECO:0007669"/>
    <property type="project" value="TreeGrafter"/>
</dbReference>
<reference evidence="10" key="1">
    <citation type="submission" date="2021-02" db="EMBL/GenBank/DDBJ databases">
        <authorList>
            <person name="Nowell W R."/>
        </authorList>
    </citation>
    <scope>NUCLEOTIDE SEQUENCE</scope>
    <source>
        <strain evidence="10">Ploen Becks lab</strain>
    </source>
</reference>
<keyword evidence="2 7" id="KW-0472">Membrane</keyword>
<dbReference type="Pfam" id="PF00041">
    <property type="entry name" value="fn3"/>
    <property type="match status" value="1"/>
</dbReference>
<proteinExistence type="predicted"/>
<dbReference type="PANTHER" id="PTHR11640:SF31">
    <property type="entry name" value="IRREGULAR CHIASM C-ROUGHEST PROTEIN-RELATED"/>
    <property type="match status" value="1"/>
</dbReference>
<dbReference type="PROSITE" id="PS50853">
    <property type="entry name" value="FN3"/>
    <property type="match status" value="1"/>
</dbReference>
<dbReference type="SMART" id="SM00408">
    <property type="entry name" value="IGc2"/>
    <property type="match status" value="4"/>
</dbReference>
<dbReference type="SMART" id="SM00060">
    <property type="entry name" value="FN3"/>
    <property type="match status" value="1"/>
</dbReference>
<protein>
    <submittedName>
        <fullName evidence="10">Uncharacterized protein</fullName>
    </submittedName>
</protein>
<evidence type="ECO:0000313" key="11">
    <source>
        <dbReference type="Proteomes" id="UP000663879"/>
    </source>
</evidence>
<dbReference type="InterPro" id="IPR051275">
    <property type="entry name" value="Cell_adhesion_signaling"/>
</dbReference>
<feature type="domain" description="Ig-like" evidence="8">
    <location>
        <begin position="366"/>
        <end position="459"/>
    </location>
</feature>
<accession>A0A813M2B7</accession>
<keyword evidence="11" id="KW-1185">Reference proteome</keyword>
<dbReference type="GO" id="GO:0050839">
    <property type="term" value="F:cell adhesion molecule binding"/>
    <property type="evidence" value="ECO:0007669"/>
    <property type="project" value="TreeGrafter"/>
</dbReference>
<gene>
    <name evidence="10" type="ORF">OXX778_LOCUS1310</name>
</gene>
<dbReference type="InterPro" id="IPR003598">
    <property type="entry name" value="Ig_sub2"/>
</dbReference>
<dbReference type="InterPro" id="IPR007110">
    <property type="entry name" value="Ig-like_dom"/>
</dbReference>
<dbReference type="SUPFAM" id="SSF48726">
    <property type="entry name" value="Immunoglobulin"/>
    <property type="match status" value="5"/>
</dbReference>
<feature type="domain" description="Ig-like" evidence="8">
    <location>
        <begin position="133"/>
        <end position="243"/>
    </location>
</feature>
<comment type="subcellular location">
    <subcellularLocation>
        <location evidence="1">Membrane</location>
        <topology evidence="1">Single-pass type I membrane protein</topology>
    </subcellularLocation>
</comment>
<feature type="compositionally biased region" description="Polar residues" evidence="6">
    <location>
        <begin position="980"/>
        <end position="1008"/>
    </location>
</feature>
<comment type="caution">
    <text evidence="10">The sequence shown here is derived from an EMBL/GenBank/DDBJ whole genome shotgun (WGS) entry which is preliminary data.</text>
</comment>
<evidence type="ECO:0000256" key="6">
    <source>
        <dbReference type="SAM" id="MobiDB-lite"/>
    </source>
</evidence>
<evidence type="ECO:0000256" key="5">
    <source>
        <dbReference type="ARBA" id="ARBA00023319"/>
    </source>
</evidence>
<dbReference type="InterPro" id="IPR003961">
    <property type="entry name" value="FN3_dom"/>
</dbReference>
<keyword evidence="7" id="KW-0812">Transmembrane</keyword>
<dbReference type="EMBL" id="CAJNOC010000081">
    <property type="protein sequence ID" value="CAF0713218.1"/>
    <property type="molecule type" value="Genomic_DNA"/>
</dbReference>
<dbReference type="InterPro" id="IPR036116">
    <property type="entry name" value="FN3_sf"/>
</dbReference>
<evidence type="ECO:0000256" key="4">
    <source>
        <dbReference type="ARBA" id="ARBA00023180"/>
    </source>
</evidence>
<dbReference type="CDD" id="cd00063">
    <property type="entry name" value="FN3"/>
    <property type="match status" value="1"/>
</dbReference>
<evidence type="ECO:0000313" key="10">
    <source>
        <dbReference type="EMBL" id="CAF0713218.1"/>
    </source>
</evidence>
<keyword evidence="5" id="KW-0393">Immunoglobulin domain</keyword>
<dbReference type="SMART" id="SM00409">
    <property type="entry name" value="IG"/>
    <property type="match status" value="5"/>
</dbReference>
<evidence type="ECO:0000256" key="2">
    <source>
        <dbReference type="ARBA" id="ARBA00023136"/>
    </source>
</evidence>
<feature type="domain" description="Ig-like" evidence="8">
    <location>
        <begin position="41"/>
        <end position="128"/>
    </location>
</feature>
<feature type="region of interest" description="Disordered" evidence="6">
    <location>
        <begin position="980"/>
        <end position="1017"/>
    </location>
</feature>
<keyword evidence="3" id="KW-1015">Disulfide bond</keyword>
<dbReference type="Pfam" id="PF13927">
    <property type="entry name" value="Ig_3"/>
    <property type="match status" value="2"/>
</dbReference>
<dbReference type="GO" id="GO:0005911">
    <property type="term" value="C:cell-cell junction"/>
    <property type="evidence" value="ECO:0007669"/>
    <property type="project" value="TreeGrafter"/>
</dbReference>
<organism evidence="10 11">
    <name type="scientific">Brachionus calyciflorus</name>
    <dbReference type="NCBI Taxonomy" id="104777"/>
    <lineage>
        <taxon>Eukaryota</taxon>
        <taxon>Metazoa</taxon>
        <taxon>Spiralia</taxon>
        <taxon>Gnathifera</taxon>
        <taxon>Rotifera</taxon>
        <taxon>Eurotatoria</taxon>
        <taxon>Monogononta</taxon>
        <taxon>Pseudotrocha</taxon>
        <taxon>Ploima</taxon>
        <taxon>Brachionidae</taxon>
        <taxon>Brachionus</taxon>
    </lineage>
</organism>
<dbReference type="PANTHER" id="PTHR11640">
    <property type="entry name" value="NEPHRIN"/>
    <property type="match status" value="1"/>
</dbReference>
<feature type="transmembrane region" description="Helical" evidence="7">
    <location>
        <begin position="860"/>
        <end position="887"/>
    </location>
</feature>
<dbReference type="AlphaFoldDB" id="A0A813M2B7"/>
<dbReference type="Gene3D" id="2.60.40.10">
    <property type="entry name" value="Immunoglobulins"/>
    <property type="match status" value="6"/>
</dbReference>
<keyword evidence="4" id="KW-0325">Glycoprotein</keyword>
<feature type="domain" description="Fibronectin type-III" evidence="9">
    <location>
        <begin position="583"/>
        <end position="681"/>
    </location>
</feature>
<evidence type="ECO:0000259" key="8">
    <source>
        <dbReference type="PROSITE" id="PS50835"/>
    </source>
</evidence>
<keyword evidence="7" id="KW-1133">Transmembrane helix</keyword>
<evidence type="ECO:0000259" key="9">
    <source>
        <dbReference type="PROSITE" id="PS50853"/>
    </source>
</evidence>
<dbReference type="OrthoDB" id="6272054at2759"/>
<dbReference type="Proteomes" id="UP000663879">
    <property type="component" value="Unassembled WGS sequence"/>
</dbReference>
<dbReference type="InterPro" id="IPR003599">
    <property type="entry name" value="Ig_sub"/>
</dbReference>
<dbReference type="GO" id="GO:0098609">
    <property type="term" value="P:cell-cell adhesion"/>
    <property type="evidence" value="ECO:0007669"/>
    <property type="project" value="TreeGrafter"/>
</dbReference>
<feature type="domain" description="Ig-like" evidence="8">
    <location>
        <begin position="248"/>
        <end position="335"/>
    </location>
</feature>
<sequence length="1074" mass="121960">MKKLINKILISGILYALILSIECKLVWKTRPQPTQIVNELDTIKLNCEFEETDVKLASQNQFFVIWYRDGSSQNVLSLNDKLANPDATSYEIVGRYNLLIRNVTKNHSGLYTCQLFQSNDLISSVNLTVLVPPKFAKVSVKQSDNLYQLKNKGYLVENDEISLECCTNGDTNPGPSFYWSKINRKTSEINFLMNSSSIYSTSDDQLCNVYKFNLSRSDNDFVYKCSVSNHAYKNKVEDKILLSVEYKPEVKVHLMNNSSVANSLRLIENSTVIIYCNSTAVPSVQAYQWYFNDQILKSEQKNSILIRNLKNYQYGNYACRASNKHGSAKSFIRIEVLYAKVISGNKTQTESSNLRISNSNYINTFQNSSLTLMCEIDSNPLVDKVDWFFFQLNKKNQIINKIQIKNGINGINRNLNETHKLHISQLNLLNVDYNQSGYYTCLIHTNLKDDLAQTTTVFSNSTYFLQVQYQPMVKAVRKVVFANNYDQIELSCEVKSNPQAIFSWFYGNKELASNYKYNITYDVYKQIQRNYLDDLENTHHFRSNLIVSSLTQFDYGDYTCRANNIIGENSQILKIKKKQKPDTPTDFNVITTTSNGVILSWSAGSNGGDNSTFLITINNSLNLSTLIEEDFTNEPDGDLKYNQIEIRGLQSQQEYEFKLLAFNSYGQSEYTESIKANTLSTSLNSEQLPSILNAQFNELREAVCFELDQLVDKELKLINLRDLVVKIDVNSIEGNTTENENLTRTKSYLLNLSKLKFGQNCVPFSQLIELDWELRNSSTFQQFNQAQRKTDNIFTIDSNLIVNDQYTRSLSSKSEILLGRNFNEFKSLNSIDLQICYSNDSSVCSFKTRVKDYTADFSTYITLIAIGCSAVLIFFILLVAMLCCCCCRKGINNKNKGTIRKNDLNSKLVIKSFPIVTSHLSTYDLSDSSYKSSQQQILNGSGSTHSSGSSTFSRNNDKLFYQNAPSYNFAQHLTSVANTESDTASSTSLENKTASTSNGKSPSNNSPITVEGDNQAYPYSKPKTLLYNGTNSIYIKTYQQQIMKNESPESGYSTPINTTTSTTLNKKLVYEVIV</sequence>
<feature type="domain" description="Ig-like" evidence="8">
    <location>
        <begin position="471"/>
        <end position="576"/>
    </location>
</feature>
<evidence type="ECO:0000256" key="1">
    <source>
        <dbReference type="ARBA" id="ARBA00004479"/>
    </source>
</evidence>
<evidence type="ECO:0000256" key="7">
    <source>
        <dbReference type="SAM" id="Phobius"/>
    </source>
</evidence>
<dbReference type="InterPro" id="IPR013783">
    <property type="entry name" value="Ig-like_fold"/>
</dbReference>
<evidence type="ECO:0000256" key="3">
    <source>
        <dbReference type="ARBA" id="ARBA00023157"/>
    </source>
</evidence>
<name>A0A813M2B7_9BILA</name>